<gene>
    <name evidence="2" type="ORF">J2125_002870</name>
</gene>
<proteinExistence type="predicted"/>
<dbReference type="RefSeq" id="WP_017799030.1">
    <property type="nucleotide sequence ID" value="NZ_JAGGMQ010000001.1"/>
</dbReference>
<keyword evidence="3" id="KW-1185">Reference proteome</keyword>
<evidence type="ECO:0000313" key="2">
    <source>
        <dbReference type="EMBL" id="MBP2169678.1"/>
    </source>
</evidence>
<dbReference type="EMBL" id="JAGGMQ010000001">
    <property type="protein sequence ID" value="MBP2169678.1"/>
    <property type="molecule type" value="Genomic_DNA"/>
</dbReference>
<protein>
    <submittedName>
        <fullName evidence="2">Uncharacterized protein</fullName>
    </submittedName>
</protein>
<feature type="transmembrane region" description="Helical" evidence="1">
    <location>
        <begin position="71"/>
        <end position="89"/>
    </location>
</feature>
<keyword evidence="1" id="KW-0472">Membrane</keyword>
<feature type="transmembrane region" description="Helical" evidence="1">
    <location>
        <begin position="48"/>
        <end position="65"/>
    </location>
</feature>
<sequence>MNDYQAAPQTLKSQLTCQLNKGMNMEPVKQQQEDTGKILRNTIRMRRWLIIGGIAVGAQALLNAVTRPESSGALIFHSLLALGCIGYGLSMTPRIRRLSQSGENQS</sequence>
<evidence type="ECO:0000256" key="1">
    <source>
        <dbReference type="SAM" id="Phobius"/>
    </source>
</evidence>
<evidence type="ECO:0000313" key="3">
    <source>
        <dbReference type="Proteomes" id="UP001195624"/>
    </source>
</evidence>
<dbReference type="Proteomes" id="UP001195624">
    <property type="component" value="Unassembled WGS sequence"/>
</dbReference>
<comment type="caution">
    <text evidence="2">The sequence shown here is derived from an EMBL/GenBank/DDBJ whole genome shotgun (WGS) entry which is preliminary data.</text>
</comment>
<accession>A0ABS4PCM7</accession>
<name>A0ABS4PCM7_9GAMM</name>
<organism evidence="2 3">
    <name type="scientific">Winslowiella toletana</name>
    <dbReference type="NCBI Taxonomy" id="92490"/>
    <lineage>
        <taxon>Bacteria</taxon>
        <taxon>Pseudomonadati</taxon>
        <taxon>Pseudomonadota</taxon>
        <taxon>Gammaproteobacteria</taxon>
        <taxon>Enterobacterales</taxon>
        <taxon>Erwiniaceae</taxon>
        <taxon>Winslowiella</taxon>
    </lineage>
</organism>
<reference evidence="3" key="1">
    <citation type="submission" date="2023-07" db="EMBL/GenBank/DDBJ databases">
        <title>Genome mining of underrepresented organisms for secondary metabolites.</title>
        <authorList>
            <person name="D'Agostino P.M."/>
        </authorList>
    </citation>
    <scope>NUCLEOTIDE SEQUENCE [LARGE SCALE GENOMIC DNA]</scope>
    <source>
        <strain evidence="3">WS4403</strain>
    </source>
</reference>
<keyword evidence="1" id="KW-0812">Transmembrane</keyword>
<keyword evidence="1" id="KW-1133">Transmembrane helix</keyword>